<dbReference type="EMBL" id="KL648097">
    <property type="protein sequence ID" value="KEY72266.1"/>
    <property type="molecule type" value="Genomic_DNA"/>
</dbReference>
<name>A0A084B3Y7_STACB</name>
<dbReference type="AlphaFoldDB" id="A0A084B3Y7"/>
<sequence>MHLISHAVWCLMGASAYLGFITYAANGVLDIGVVFPRQNETYAPMERFPIVFALQNAELAKHLQPLIKLDVLNGSMTMLDKINERNFDLEWANYSSEPYLIYGFMDFEIEGPLKLLWTAWWRRCDESGDEVRIISNSSDQLWVDFDIREGAQKADLVAATAEGTCPAPVGVAVNVTDKTHDVPEPLSGQNIQYGTCAVVASSSPPPTSNPCRIRIDRATVESMEANELARRCRRLNPPTDCPAEDRAVQQLAVAGGATLAAALSVAASLLV</sequence>
<dbReference type="InterPro" id="IPR055560">
    <property type="entry name" value="DUF7136"/>
</dbReference>
<feature type="domain" description="DUF7136" evidence="1">
    <location>
        <begin position="25"/>
        <end position="241"/>
    </location>
</feature>
<evidence type="ECO:0000259" key="1">
    <source>
        <dbReference type="Pfam" id="PF23584"/>
    </source>
</evidence>
<dbReference type="OrthoDB" id="4490227at2759"/>
<dbReference type="Pfam" id="PF23584">
    <property type="entry name" value="DUF7136"/>
    <property type="match status" value="1"/>
</dbReference>
<dbReference type="Proteomes" id="UP000028045">
    <property type="component" value="Unassembled WGS sequence"/>
</dbReference>
<reference evidence="2 3" key="1">
    <citation type="journal article" date="2014" name="BMC Genomics">
        <title>Comparative genome sequencing reveals chemotype-specific gene clusters in the toxigenic black mold Stachybotrys.</title>
        <authorList>
            <person name="Semeiks J."/>
            <person name="Borek D."/>
            <person name="Otwinowski Z."/>
            <person name="Grishin N.V."/>
        </authorList>
    </citation>
    <scope>NUCLEOTIDE SEQUENCE [LARGE SCALE GENOMIC DNA]</scope>
    <source>
        <strain evidence="3">CBS 109288 / IBT 7711</strain>
    </source>
</reference>
<keyword evidence="3" id="KW-1185">Reference proteome</keyword>
<protein>
    <recommendedName>
        <fullName evidence="1">DUF7136 domain-containing protein</fullName>
    </recommendedName>
</protein>
<gene>
    <name evidence="2" type="ORF">S7711_00265</name>
</gene>
<dbReference type="HOGENOM" id="CLU_058866_1_0_1"/>
<evidence type="ECO:0000313" key="2">
    <source>
        <dbReference type="EMBL" id="KEY72266.1"/>
    </source>
</evidence>
<proteinExistence type="predicted"/>
<evidence type="ECO:0000313" key="3">
    <source>
        <dbReference type="Proteomes" id="UP000028045"/>
    </source>
</evidence>
<accession>A0A084B3Y7</accession>
<organism evidence="2 3">
    <name type="scientific">Stachybotrys chartarum (strain CBS 109288 / IBT 7711)</name>
    <name type="common">Toxic black mold</name>
    <name type="synonym">Stilbospora chartarum</name>
    <dbReference type="NCBI Taxonomy" id="1280523"/>
    <lineage>
        <taxon>Eukaryota</taxon>
        <taxon>Fungi</taxon>
        <taxon>Dikarya</taxon>
        <taxon>Ascomycota</taxon>
        <taxon>Pezizomycotina</taxon>
        <taxon>Sordariomycetes</taxon>
        <taxon>Hypocreomycetidae</taxon>
        <taxon>Hypocreales</taxon>
        <taxon>Stachybotryaceae</taxon>
        <taxon>Stachybotrys</taxon>
    </lineage>
</organism>